<dbReference type="PROSITE" id="PS51257">
    <property type="entry name" value="PROKAR_LIPOPROTEIN"/>
    <property type="match status" value="1"/>
</dbReference>
<proteinExistence type="predicted"/>
<sequence length="186" mass="21655">MSKLIYKYLRHDYHLLSKKVLCGLILLLLSACHITPKTIDPVFSYSSYYLWLKTLTQAELMTEIDKQKQFSQSQKDLNSSIKLMLSHSLPSSPIYQPYQAKTMLNQYTISSANFGNEANLAFLLLLKDQLNAQLLLIEKHKLKQQKSLKKIKQQQQEITQLSFQLELLSLKLEQLKEIEKSINQHN</sequence>
<evidence type="ECO:0000313" key="2">
    <source>
        <dbReference type="EMBL" id="TPH15022.1"/>
    </source>
</evidence>
<evidence type="ECO:0000256" key="1">
    <source>
        <dbReference type="SAM" id="Coils"/>
    </source>
</evidence>
<dbReference type="RefSeq" id="WP_140603185.1">
    <property type="nucleotide sequence ID" value="NZ_SAWY01000020.1"/>
</dbReference>
<accession>A0A502KU17</accession>
<keyword evidence="3" id="KW-1185">Reference proteome</keyword>
<feature type="coiled-coil region" evidence="1">
    <location>
        <begin position="137"/>
        <end position="178"/>
    </location>
</feature>
<organism evidence="2 3">
    <name type="scientific">Litorilituus lipolyticus</name>
    <dbReference type="NCBI Taxonomy" id="2491017"/>
    <lineage>
        <taxon>Bacteria</taxon>
        <taxon>Pseudomonadati</taxon>
        <taxon>Pseudomonadota</taxon>
        <taxon>Gammaproteobacteria</taxon>
        <taxon>Alteromonadales</taxon>
        <taxon>Colwelliaceae</taxon>
        <taxon>Litorilituus</taxon>
    </lineage>
</organism>
<comment type="caution">
    <text evidence="2">The sequence shown here is derived from an EMBL/GenBank/DDBJ whole genome shotgun (WGS) entry which is preliminary data.</text>
</comment>
<dbReference type="AlphaFoldDB" id="A0A502KU17"/>
<dbReference type="EMBL" id="SAWY01000020">
    <property type="protein sequence ID" value="TPH15022.1"/>
    <property type="molecule type" value="Genomic_DNA"/>
</dbReference>
<evidence type="ECO:0008006" key="4">
    <source>
        <dbReference type="Google" id="ProtNLM"/>
    </source>
</evidence>
<reference evidence="2 3" key="1">
    <citation type="submission" date="2019-01" db="EMBL/GenBank/DDBJ databases">
        <title>Litorilituus lipolytica sp. nov., isolated from intertidal sand of the Yellow Sea in China.</title>
        <authorList>
            <person name="Liu A."/>
        </authorList>
    </citation>
    <scope>NUCLEOTIDE SEQUENCE [LARGE SCALE GENOMIC DNA]</scope>
    <source>
        <strain evidence="2 3">RZ04</strain>
    </source>
</reference>
<gene>
    <name evidence="2" type="ORF">EPA86_09375</name>
</gene>
<name>A0A502KU17_9GAMM</name>
<dbReference type="OrthoDB" id="6226842at2"/>
<evidence type="ECO:0000313" key="3">
    <source>
        <dbReference type="Proteomes" id="UP000315303"/>
    </source>
</evidence>
<protein>
    <recommendedName>
        <fullName evidence="4">Lipoprotein</fullName>
    </recommendedName>
</protein>
<dbReference type="Proteomes" id="UP000315303">
    <property type="component" value="Unassembled WGS sequence"/>
</dbReference>
<keyword evidence="1" id="KW-0175">Coiled coil</keyword>